<keyword evidence="2" id="KW-0963">Cytoplasm</keyword>
<dbReference type="Gene3D" id="1.20.1270.60">
    <property type="entry name" value="Arfaptin homology (AH) domain/BAR domain"/>
    <property type="match status" value="1"/>
</dbReference>
<dbReference type="SMART" id="SM00055">
    <property type="entry name" value="FCH"/>
    <property type="match status" value="1"/>
</dbReference>
<organism evidence="7 8">
    <name type="scientific">Brachionus plicatilis</name>
    <name type="common">Marine rotifer</name>
    <name type="synonym">Brachionus muelleri</name>
    <dbReference type="NCBI Taxonomy" id="10195"/>
    <lineage>
        <taxon>Eukaryota</taxon>
        <taxon>Metazoa</taxon>
        <taxon>Spiralia</taxon>
        <taxon>Gnathifera</taxon>
        <taxon>Rotifera</taxon>
        <taxon>Eurotatoria</taxon>
        <taxon>Monogononta</taxon>
        <taxon>Pseudotrocha</taxon>
        <taxon>Ploima</taxon>
        <taxon>Brachionidae</taxon>
        <taxon>Brachionus</taxon>
    </lineage>
</organism>
<dbReference type="EMBL" id="REGN01002614">
    <property type="protein sequence ID" value="RNA27018.1"/>
    <property type="molecule type" value="Genomic_DNA"/>
</dbReference>
<dbReference type="InterPro" id="IPR031160">
    <property type="entry name" value="F_BAR_dom"/>
</dbReference>
<evidence type="ECO:0000256" key="1">
    <source>
        <dbReference type="ARBA" id="ARBA00004245"/>
    </source>
</evidence>
<accession>A0A3M7RUJ2</accession>
<evidence type="ECO:0000256" key="3">
    <source>
        <dbReference type="ARBA" id="ARBA00022553"/>
    </source>
</evidence>
<evidence type="ECO:0000256" key="5">
    <source>
        <dbReference type="PROSITE-ProRule" id="PRU01077"/>
    </source>
</evidence>
<name>A0A3M7RUJ2_BRAPC</name>
<keyword evidence="8" id="KW-1185">Reference proteome</keyword>
<evidence type="ECO:0000256" key="2">
    <source>
        <dbReference type="ARBA" id="ARBA00022490"/>
    </source>
</evidence>
<proteinExistence type="predicted"/>
<evidence type="ECO:0000313" key="8">
    <source>
        <dbReference type="Proteomes" id="UP000276133"/>
    </source>
</evidence>
<dbReference type="Pfam" id="PF25610">
    <property type="entry name" value="HR1_TOCA"/>
    <property type="match status" value="1"/>
</dbReference>
<evidence type="ECO:0000313" key="7">
    <source>
        <dbReference type="EMBL" id="RNA27018.1"/>
    </source>
</evidence>
<dbReference type="GO" id="GO:0005737">
    <property type="term" value="C:cytoplasm"/>
    <property type="evidence" value="ECO:0007669"/>
    <property type="project" value="TreeGrafter"/>
</dbReference>
<evidence type="ECO:0000259" key="6">
    <source>
        <dbReference type="PROSITE" id="PS51741"/>
    </source>
</evidence>
<protein>
    <submittedName>
        <fullName evidence="7">Nostrin-like isoform X4</fullName>
    </submittedName>
</protein>
<keyword evidence="4" id="KW-0206">Cytoskeleton</keyword>
<dbReference type="InterPro" id="IPR027267">
    <property type="entry name" value="AH/BAR_dom_sf"/>
</dbReference>
<dbReference type="Proteomes" id="UP000276133">
    <property type="component" value="Unassembled WGS sequence"/>
</dbReference>
<dbReference type="GO" id="GO:0005886">
    <property type="term" value="C:plasma membrane"/>
    <property type="evidence" value="ECO:0007669"/>
    <property type="project" value="TreeGrafter"/>
</dbReference>
<dbReference type="Pfam" id="PF00611">
    <property type="entry name" value="FCH"/>
    <property type="match status" value="1"/>
</dbReference>
<dbReference type="PANTHER" id="PTHR23065">
    <property type="entry name" value="PROLINE-SERINE-THREONINE PHOSPHATASE INTERACTING PROTEIN 1"/>
    <property type="match status" value="1"/>
</dbReference>
<dbReference type="PANTHER" id="PTHR23065:SF7">
    <property type="entry name" value="NOSTRIN, ISOFORM H"/>
    <property type="match status" value="1"/>
</dbReference>
<dbReference type="SUPFAM" id="SSF103657">
    <property type="entry name" value="BAR/IMD domain-like"/>
    <property type="match status" value="1"/>
</dbReference>
<comment type="subcellular location">
    <subcellularLocation>
        <location evidence="1">Cytoplasm</location>
        <location evidence="1">Cytoskeleton</location>
    </subcellularLocation>
</comment>
<dbReference type="STRING" id="10195.A0A3M7RUJ2"/>
<comment type="caution">
    <text evidence="7">The sequence shown here is derived from an EMBL/GenBank/DDBJ whole genome shotgun (WGS) entry which is preliminary data.</text>
</comment>
<dbReference type="GO" id="GO:0043226">
    <property type="term" value="C:organelle"/>
    <property type="evidence" value="ECO:0007669"/>
    <property type="project" value="UniProtKB-ARBA"/>
</dbReference>
<dbReference type="AlphaFoldDB" id="A0A3M7RUJ2"/>
<feature type="non-terminal residue" evidence="7">
    <location>
        <position position="534"/>
    </location>
</feature>
<evidence type="ECO:0000256" key="4">
    <source>
        <dbReference type="ARBA" id="ARBA00023212"/>
    </source>
</evidence>
<dbReference type="PROSITE" id="PS51741">
    <property type="entry name" value="F_BAR"/>
    <property type="match status" value="1"/>
</dbReference>
<feature type="domain" description="F-BAR" evidence="6">
    <location>
        <begin position="6"/>
        <end position="271"/>
    </location>
</feature>
<dbReference type="Gene3D" id="6.10.140.470">
    <property type="match status" value="1"/>
</dbReference>
<sequence length="534" mass="60319">MVVEYTEFRHCFGGPNGFEELKKYMRMGSDFCKELASVLAERADTELAYAKNLNKSSLRLQKLSKDFHGTLSDAWLQVSIQFDTEAEMHRSLGSTLHEEVIKPIKILVENNTKSRKPVELKVDKAIRNYADRKAEDYKYRSRCFQLVKEIEKCMYSLDEAQKGVAGKPPNSKEIQKLESQISKSRDQLEKSESKYHKACSSFELARQDWQLESIEACNQMQLIESDRLSQLEHFIKKIAIQMSLMSKKMLKVSDVYQSLELNAQQDIELACKKHGTGASDQHMHLYDIYAENTKNMMNKDRRIESLNKWAQMLESDVKAQVKSRQGLEKVKAFSKENPNFNSNEADVELKLESVRLLHILYESSLLKVENALADSADQAKKESELVGRMTTTYDRQGVPSTILKLDEGELDVQTNRPSAPSPLLSPGNVHTPVRMPMPYFDSSYTSGAESVVSTNLSSSSTLSSSSSSLANNRHSYILTTTAAAAAAHFDRASHAYYTTNIGVKSADSLPLNTYDSISKINENQYNNSNRSLSD</sequence>
<dbReference type="InterPro" id="IPR057870">
    <property type="entry name" value="HR1_TOCA"/>
</dbReference>
<dbReference type="InterPro" id="IPR001060">
    <property type="entry name" value="FCH_dom"/>
</dbReference>
<reference evidence="7 8" key="1">
    <citation type="journal article" date="2018" name="Sci. Rep.">
        <title>Genomic signatures of local adaptation to the degree of environmental predictability in rotifers.</title>
        <authorList>
            <person name="Franch-Gras L."/>
            <person name="Hahn C."/>
            <person name="Garcia-Roger E.M."/>
            <person name="Carmona M.J."/>
            <person name="Serra M."/>
            <person name="Gomez A."/>
        </authorList>
    </citation>
    <scope>NUCLEOTIDE SEQUENCE [LARGE SCALE GENOMIC DNA]</scope>
    <source>
        <strain evidence="7">HYR1</strain>
    </source>
</reference>
<keyword evidence="5" id="KW-0175">Coiled coil</keyword>
<dbReference type="OrthoDB" id="28357at2759"/>
<keyword evidence="3" id="KW-0597">Phosphoprotein</keyword>
<gene>
    <name evidence="7" type="ORF">BpHYR1_025148</name>
</gene>